<dbReference type="InterPro" id="IPR004020">
    <property type="entry name" value="DAPIN"/>
</dbReference>
<feature type="domain" description="Pyrin" evidence="1">
    <location>
        <begin position="1"/>
        <end position="86"/>
    </location>
</feature>
<dbReference type="AlphaFoldDB" id="A0A498ML25"/>
<dbReference type="Proteomes" id="UP000290572">
    <property type="component" value="Unassembled WGS sequence"/>
</dbReference>
<dbReference type="Gene3D" id="1.10.533.10">
    <property type="entry name" value="Death Domain, Fas"/>
    <property type="match status" value="1"/>
</dbReference>
<dbReference type="CDD" id="cd08321">
    <property type="entry name" value="Pyrin_ASC-like"/>
    <property type="match status" value="1"/>
</dbReference>
<reference evidence="2 3" key="1">
    <citation type="submission" date="2018-03" db="EMBL/GenBank/DDBJ databases">
        <title>Draft genome sequence of Rohu Carp (Labeo rohita).</title>
        <authorList>
            <person name="Das P."/>
            <person name="Kushwaha B."/>
            <person name="Joshi C.G."/>
            <person name="Kumar D."/>
            <person name="Nagpure N.S."/>
            <person name="Sahoo L."/>
            <person name="Das S.P."/>
            <person name="Bit A."/>
            <person name="Patnaik S."/>
            <person name="Meher P.K."/>
            <person name="Jayasankar P."/>
            <person name="Koringa P.G."/>
            <person name="Patel N.V."/>
            <person name="Hinsu A.T."/>
            <person name="Kumar R."/>
            <person name="Pandey M."/>
            <person name="Agarwal S."/>
            <person name="Srivastava S."/>
            <person name="Singh M."/>
            <person name="Iquebal M.A."/>
            <person name="Jaiswal S."/>
            <person name="Angadi U.B."/>
            <person name="Kumar N."/>
            <person name="Raza M."/>
            <person name="Shah T.M."/>
            <person name="Rai A."/>
            <person name="Jena J.K."/>
        </authorList>
    </citation>
    <scope>NUCLEOTIDE SEQUENCE [LARGE SCALE GENOMIC DNA]</scope>
    <source>
        <strain evidence="2">DASCIFA01</strain>
        <tissue evidence="2">Testis</tissue>
    </source>
</reference>
<proteinExistence type="predicted"/>
<dbReference type="Pfam" id="PF02758">
    <property type="entry name" value="PYRIN"/>
    <property type="match status" value="1"/>
</dbReference>
<keyword evidence="3" id="KW-1185">Reference proteome</keyword>
<accession>A0A498ML25</accession>
<protein>
    <submittedName>
        <fullName evidence="2">LRR and PYD domains-containing 3-like protein</fullName>
    </submittedName>
</protein>
<dbReference type="SMART" id="SM01289">
    <property type="entry name" value="PYRIN"/>
    <property type="match status" value="1"/>
</dbReference>
<dbReference type="SUPFAM" id="SSF47986">
    <property type="entry name" value="DEATH domain"/>
    <property type="match status" value="1"/>
</dbReference>
<gene>
    <name evidence="2" type="ORF">ROHU_007935</name>
</gene>
<evidence type="ECO:0000313" key="3">
    <source>
        <dbReference type="Proteomes" id="UP000290572"/>
    </source>
</evidence>
<dbReference type="STRING" id="84645.A0A498ML25"/>
<dbReference type="InterPro" id="IPR011029">
    <property type="entry name" value="DEATH-like_dom_sf"/>
</dbReference>
<comment type="caution">
    <text evidence="2">The sequence shown here is derived from an EMBL/GenBank/DDBJ whole genome shotgun (WGS) entry which is preliminary data.</text>
</comment>
<sequence>MASVKHMLENTLMDLENADLKRFQQRLEDDHKCISKSEMENADMIKTVNKMVACFGQEEAVKIMVGILRKINQNELAEQLENEHKQAQTKGITNTSVPVGADTDQTSIKGPILSKLKFPGCDFCKNVMFRKHSHCLQSPPRAPPPSHPPFAKPPDNITSMPLLRNSNTETCQENAVQLMDVRKLHHCTDF</sequence>
<organism evidence="2 3">
    <name type="scientific">Labeo rohita</name>
    <name type="common">Indian major carp</name>
    <name type="synonym">Cyprinus rohita</name>
    <dbReference type="NCBI Taxonomy" id="84645"/>
    <lineage>
        <taxon>Eukaryota</taxon>
        <taxon>Metazoa</taxon>
        <taxon>Chordata</taxon>
        <taxon>Craniata</taxon>
        <taxon>Vertebrata</taxon>
        <taxon>Euteleostomi</taxon>
        <taxon>Actinopterygii</taxon>
        <taxon>Neopterygii</taxon>
        <taxon>Teleostei</taxon>
        <taxon>Ostariophysi</taxon>
        <taxon>Cypriniformes</taxon>
        <taxon>Cyprinidae</taxon>
        <taxon>Labeoninae</taxon>
        <taxon>Labeonini</taxon>
        <taxon>Labeo</taxon>
    </lineage>
</organism>
<evidence type="ECO:0000313" key="2">
    <source>
        <dbReference type="EMBL" id="RXN17965.1"/>
    </source>
</evidence>
<dbReference type="PROSITE" id="PS50824">
    <property type="entry name" value="DAPIN"/>
    <property type="match status" value="1"/>
</dbReference>
<name>A0A498ML25_LABRO</name>
<evidence type="ECO:0000259" key="1">
    <source>
        <dbReference type="PROSITE" id="PS50824"/>
    </source>
</evidence>
<dbReference type="EMBL" id="QBIY01012731">
    <property type="protein sequence ID" value="RXN17965.1"/>
    <property type="molecule type" value="Genomic_DNA"/>
</dbReference>